<organism evidence="1">
    <name type="scientific">marine metagenome</name>
    <dbReference type="NCBI Taxonomy" id="408172"/>
    <lineage>
        <taxon>unclassified sequences</taxon>
        <taxon>metagenomes</taxon>
        <taxon>ecological metagenomes</taxon>
    </lineage>
</organism>
<gene>
    <name evidence="1" type="ORF">METZ01_LOCUS431240</name>
</gene>
<sequence length="97" mass="11065">VINQSIKFFTVFLLAFSVFAGGDDRDEEYYENLDEELASFEAQLAEDLANQAALEAFQQKLAKEKAAAARSTEIYQARVQQEQMIKDRQAQLALERE</sequence>
<dbReference type="AlphaFoldDB" id="A0A382Y512"/>
<protein>
    <submittedName>
        <fullName evidence="1">Uncharacterized protein</fullName>
    </submittedName>
</protein>
<accession>A0A382Y512</accession>
<evidence type="ECO:0000313" key="1">
    <source>
        <dbReference type="EMBL" id="SVD78386.1"/>
    </source>
</evidence>
<dbReference type="EMBL" id="UINC01173016">
    <property type="protein sequence ID" value="SVD78386.1"/>
    <property type="molecule type" value="Genomic_DNA"/>
</dbReference>
<proteinExistence type="predicted"/>
<feature type="non-terminal residue" evidence="1">
    <location>
        <position position="1"/>
    </location>
</feature>
<feature type="non-terminal residue" evidence="1">
    <location>
        <position position="97"/>
    </location>
</feature>
<reference evidence="1" key="1">
    <citation type="submission" date="2018-05" db="EMBL/GenBank/DDBJ databases">
        <authorList>
            <person name="Lanie J.A."/>
            <person name="Ng W.-L."/>
            <person name="Kazmierczak K.M."/>
            <person name="Andrzejewski T.M."/>
            <person name="Davidsen T.M."/>
            <person name="Wayne K.J."/>
            <person name="Tettelin H."/>
            <person name="Glass J.I."/>
            <person name="Rusch D."/>
            <person name="Podicherti R."/>
            <person name="Tsui H.-C.T."/>
            <person name="Winkler M.E."/>
        </authorList>
    </citation>
    <scope>NUCLEOTIDE SEQUENCE</scope>
</reference>
<name>A0A382Y512_9ZZZZ</name>